<dbReference type="Gene3D" id="1.20.141.10">
    <property type="entry name" value="Chitosanase, subunit A, domain 1"/>
    <property type="match status" value="1"/>
</dbReference>
<gene>
    <name evidence="2" type="ORF">UFOVP1352_1</name>
</gene>
<feature type="non-terminal residue" evidence="2">
    <location>
        <position position="113"/>
    </location>
</feature>
<evidence type="ECO:0000259" key="1">
    <source>
        <dbReference type="Pfam" id="PF05838"/>
    </source>
</evidence>
<dbReference type="InterPro" id="IPR023346">
    <property type="entry name" value="Lysozyme-like_dom_sf"/>
</dbReference>
<dbReference type="EMBL" id="LR797301">
    <property type="protein sequence ID" value="CAB4199600.1"/>
    <property type="molecule type" value="Genomic_DNA"/>
</dbReference>
<organism evidence="2">
    <name type="scientific">uncultured Caudovirales phage</name>
    <dbReference type="NCBI Taxonomy" id="2100421"/>
    <lineage>
        <taxon>Viruses</taxon>
        <taxon>Duplodnaviria</taxon>
        <taxon>Heunggongvirae</taxon>
        <taxon>Uroviricota</taxon>
        <taxon>Caudoviricetes</taxon>
        <taxon>Peduoviridae</taxon>
        <taxon>Maltschvirus</taxon>
        <taxon>Maltschvirus maltsch</taxon>
    </lineage>
</organism>
<dbReference type="SUPFAM" id="SSF53955">
    <property type="entry name" value="Lysozyme-like"/>
    <property type="match status" value="1"/>
</dbReference>
<reference evidence="2" key="1">
    <citation type="submission" date="2020-05" db="EMBL/GenBank/DDBJ databases">
        <authorList>
            <person name="Chiriac C."/>
            <person name="Salcher M."/>
            <person name="Ghai R."/>
            <person name="Kavagutti S V."/>
        </authorList>
    </citation>
    <scope>NUCLEOTIDE SEQUENCE</scope>
</reference>
<sequence length="113" mass="12215">MLSEDAFEFVVIRLEGGQKITNNPHDPGGLTKWGISQKAYPRLDIKALSEAQAFKIYEEDYWEPMRCESYSPAVALILFDAAVNQGVGGAIRMAQAVAGTLTDGILGPKTIAA</sequence>
<dbReference type="Pfam" id="PF05838">
    <property type="entry name" value="Glyco_hydro_108"/>
    <property type="match status" value="1"/>
</dbReference>
<proteinExistence type="predicted"/>
<dbReference type="CDD" id="cd13926">
    <property type="entry name" value="N-acetylmuramidase_GH108"/>
    <property type="match status" value="1"/>
</dbReference>
<evidence type="ECO:0000313" key="2">
    <source>
        <dbReference type="EMBL" id="CAB4199600.1"/>
    </source>
</evidence>
<accession>A0A6J5RQG0</accession>
<dbReference type="InterPro" id="IPR008565">
    <property type="entry name" value="TtsA-like_GH18_dom"/>
</dbReference>
<name>A0A6J5RQG0_9CAUD</name>
<feature type="domain" description="TtsA-like Glycoside hydrolase family 108" evidence="1">
    <location>
        <begin position="11"/>
        <end position="86"/>
    </location>
</feature>
<protein>
    <recommendedName>
        <fullName evidence="1">TtsA-like Glycoside hydrolase family 108 domain-containing protein</fullName>
    </recommendedName>
</protein>